<dbReference type="PANTHER" id="PTHR35218">
    <property type="entry name" value="RNASE H DOMAIN-CONTAINING PROTEIN"/>
    <property type="match status" value="1"/>
</dbReference>
<reference evidence="3" key="1">
    <citation type="submission" date="2019-09" db="EMBL/GenBank/DDBJ databases">
        <title>Draft genome information of white flower Hibiscus syriacus.</title>
        <authorList>
            <person name="Kim Y.-M."/>
        </authorList>
    </citation>
    <scope>NUCLEOTIDE SEQUENCE [LARGE SCALE GENOMIC DNA]</scope>
    <source>
        <strain evidence="3">YM2019G1</strain>
    </source>
</reference>
<dbReference type="Proteomes" id="UP000436088">
    <property type="component" value="Unassembled WGS sequence"/>
</dbReference>
<keyword evidence="2" id="KW-0472">Membrane</keyword>
<evidence type="ECO:0000256" key="1">
    <source>
        <dbReference type="SAM" id="MobiDB-lite"/>
    </source>
</evidence>
<feature type="region of interest" description="Disordered" evidence="1">
    <location>
        <begin position="1"/>
        <end position="32"/>
    </location>
</feature>
<accession>A0A6A2X332</accession>
<feature type="region of interest" description="Disordered" evidence="1">
    <location>
        <begin position="229"/>
        <end position="363"/>
    </location>
</feature>
<dbReference type="SUPFAM" id="SSF56219">
    <property type="entry name" value="DNase I-like"/>
    <property type="match status" value="1"/>
</dbReference>
<feature type="transmembrane region" description="Helical" evidence="2">
    <location>
        <begin position="596"/>
        <end position="614"/>
    </location>
</feature>
<organism evidence="3 4">
    <name type="scientific">Hibiscus syriacus</name>
    <name type="common">Rose of Sharon</name>
    <dbReference type="NCBI Taxonomy" id="106335"/>
    <lineage>
        <taxon>Eukaryota</taxon>
        <taxon>Viridiplantae</taxon>
        <taxon>Streptophyta</taxon>
        <taxon>Embryophyta</taxon>
        <taxon>Tracheophyta</taxon>
        <taxon>Spermatophyta</taxon>
        <taxon>Magnoliopsida</taxon>
        <taxon>eudicotyledons</taxon>
        <taxon>Gunneridae</taxon>
        <taxon>Pentapetalae</taxon>
        <taxon>rosids</taxon>
        <taxon>malvids</taxon>
        <taxon>Malvales</taxon>
        <taxon>Malvaceae</taxon>
        <taxon>Malvoideae</taxon>
        <taxon>Hibiscus</taxon>
    </lineage>
</organism>
<comment type="caution">
    <text evidence="3">The sequence shown here is derived from an EMBL/GenBank/DDBJ whole genome shotgun (WGS) entry which is preliminary data.</text>
</comment>
<dbReference type="PANTHER" id="PTHR35218:SF9">
    <property type="entry name" value="ENDONUCLEASE_EXONUCLEASE_PHOSPHATASE DOMAIN-CONTAINING PROTEIN"/>
    <property type="match status" value="1"/>
</dbReference>
<dbReference type="Gene3D" id="3.60.10.10">
    <property type="entry name" value="Endonuclease/exonuclease/phosphatase"/>
    <property type="match status" value="1"/>
</dbReference>
<dbReference type="EMBL" id="VEPZ02001536">
    <property type="protein sequence ID" value="KAE8669081.1"/>
    <property type="molecule type" value="Genomic_DNA"/>
</dbReference>
<evidence type="ECO:0000256" key="2">
    <source>
        <dbReference type="SAM" id="Phobius"/>
    </source>
</evidence>
<dbReference type="AlphaFoldDB" id="A0A6A2X332"/>
<evidence type="ECO:0000313" key="3">
    <source>
        <dbReference type="EMBL" id="KAE8669081.1"/>
    </source>
</evidence>
<evidence type="ECO:0000313" key="4">
    <source>
        <dbReference type="Proteomes" id="UP000436088"/>
    </source>
</evidence>
<keyword evidence="2" id="KW-0812">Transmembrane</keyword>
<feature type="transmembrane region" description="Helical" evidence="2">
    <location>
        <begin position="626"/>
        <end position="652"/>
    </location>
</feature>
<keyword evidence="2" id="KW-1133">Transmembrane helix</keyword>
<gene>
    <name evidence="3" type="ORF">F3Y22_tig00112259pilonHSYRG00045</name>
</gene>
<proteinExistence type="predicted"/>
<feature type="compositionally biased region" description="Polar residues" evidence="1">
    <location>
        <begin position="342"/>
        <end position="360"/>
    </location>
</feature>
<name>A0A6A2X332_HIBSY</name>
<keyword evidence="4" id="KW-1185">Reference proteome</keyword>
<dbReference type="InterPro" id="IPR036691">
    <property type="entry name" value="Endo/exonu/phosph_ase_sf"/>
</dbReference>
<feature type="compositionally biased region" description="Basic and acidic residues" evidence="1">
    <location>
        <begin position="306"/>
        <end position="319"/>
    </location>
</feature>
<sequence>MTFTLEQSDGQQLPKRQLRCDEEPLDDSTTPSHPLAAMECENSPANVPTASYRDMVMGHLDETLEEDLLPLEDDDIDLLDDDVEFGDSNGIPFINFSERVHNLALKSMGLTLIVKILGRCIGYTPIYNRILSLWQPVRLPGLPITWCKRSTIQAIGERIGSVLKIDYQTNKGRRGRFARMAIELNLTKPLVSKIEICGHLQLVEYESLRVLCFNCGIYGHTHTSDLFPRNEVDSPATNPQQGVNQKEATKSSPSSALNIGPFRFSPLVDATDSPQENDTAHVAEETIETALPKTSLLKSHKASSRSNKENIGHKNEQPKNKGKGPTPVRKPPVTTLGPKNMNIASNRTTPKHTNIASGSRTRAPKLNPVHHVTVTIEPDGTPHVLGAIQLPPLPSSSANEHDNRAMDIGFIQPTDPSDIPITLNSHTVHNVDLVTPQQNMAGSSPQFEGCGSRNFIRVMRQYLQDNKPDLCVFVETRIHSVNAENVISLIGFPNSFRVKAMGFYRGIWLCWYDSLRIDILFSHFQFVHCRITDQRQQTRSFLATFVYASPRASRRKISWNYLKSLATISNKPWIIMGDLTLPYFLKIVMDVPRPPLLTLLSVIWFMIAACRILVFMARNTLGSEEIVLSVLSAVLATRLGLSLIPCHLWSILFE</sequence>
<protein>
    <submittedName>
        <fullName evidence="3">Uncharacterized protein</fullName>
    </submittedName>
</protein>
<feature type="compositionally biased region" description="Polar residues" evidence="1">
    <location>
        <begin position="235"/>
        <end position="257"/>
    </location>
</feature>
<feature type="compositionally biased region" description="Polar residues" evidence="1">
    <location>
        <begin position="1"/>
        <end position="11"/>
    </location>
</feature>